<name>J7S5X0_HUIN7</name>
<evidence type="ECO:0000256" key="4">
    <source>
        <dbReference type="ARBA" id="ARBA00022968"/>
    </source>
</evidence>
<evidence type="ECO:0000256" key="3">
    <source>
        <dbReference type="ARBA" id="ARBA00022676"/>
    </source>
</evidence>
<keyword evidence="6" id="KW-0472">Membrane</keyword>
<evidence type="ECO:0000313" key="7">
    <source>
        <dbReference type="EMBL" id="CCK70054.1"/>
    </source>
</evidence>
<keyword evidence="4" id="KW-0735">Signal-anchor</keyword>
<reference evidence="7 8" key="1">
    <citation type="journal article" date="2011" name="Proc. Natl. Acad. Sci. U.S.A.">
        <title>Evolutionary erosion of yeast sex chromosomes by mating-type switching accidents.</title>
        <authorList>
            <person name="Gordon J.L."/>
            <person name="Armisen D."/>
            <person name="Proux-Wera E."/>
            <person name="Oheigeartaigh S.S."/>
            <person name="Byrne K.P."/>
            <person name="Wolfe K.H."/>
        </authorList>
    </citation>
    <scope>NUCLEOTIDE SEQUENCE [LARGE SCALE GENOMIC DNA]</scope>
    <source>
        <strain evidence="8">ATCC MYA-139 / BCRC 22969 / CBS 8797 / CCRC 22969 / KCTC 17520 / NBRC 10181 / NCYC 3082</strain>
    </source>
</reference>
<dbReference type="OrthoDB" id="3631276at2759"/>
<sequence>MPSVRVATARLVSNLKRLLRGKTVTGRRAWVLVLTGIIGLCFFALSIKTHADLFSNNDNAQVGRVVVTEKEFLSNLDLTETLSKMKKKWLMSRFNNELLTKRFRKENVVGYVSNIDLSKTQAYARLKPDDRNSWIEDSLGCKEMQQPHVLESYVWDQKIKIDIYNVRNMLISQNHPLRTYLISEEEKHMSTKDILRENWYAFGSSAVWLEKENCYLVYTRLMYSKEHKRNIPFMSLIYGQAYDRDWNLLPGKMIRYNDIAMPDVVKQEVEKLKYERENTSCDHVKHDAKQFEECLTIYKDMMQDIDVRLAALQDRYYISYPTVIDIPMVINHVYNGPEDPRSILHKNQRGEEPLLLFNMETEGYRRIHSFYPHRKINSLVRFESTDMSLSRTEKNWAPFLTDPASENDRFPEESIHFVYNLMPLIIFRCSLFDGKCRTVFKDHNIEDASVGLIRGGTQFVKLPSVIPEVEGRAMWVAFTKSHVKECGCTGAFYRPMLTVMVEKDGAFNIETITPVVDFKMDVLNWSLDGTSCVGLNNVLSPNSISSWDVISQDAETGQYEDYMTVIVSESDVNSKLVVVKGVLNFVIDIYRKFQVRDTYTADEESALINKKQFKCTEQDLRDFCALYSDTH</sequence>
<comment type="similarity">
    <text evidence="2">Belongs to the BMT family.</text>
</comment>
<dbReference type="RefSeq" id="XP_022464300.1">
    <property type="nucleotide sequence ID" value="XM_022607734.1"/>
</dbReference>
<proteinExistence type="inferred from homology"/>
<evidence type="ECO:0000256" key="1">
    <source>
        <dbReference type="ARBA" id="ARBA00004606"/>
    </source>
</evidence>
<dbReference type="InterPro" id="IPR021988">
    <property type="entry name" value="BMT1"/>
</dbReference>
<dbReference type="GO" id="GO:0016020">
    <property type="term" value="C:membrane"/>
    <property type="evidence" value="ECO:0007669"/>
    <property type="project" value="UniProtKB-SubCell"/>
</dbReference>
<keyword evidence="3" id="KW-0328">Glycosyltransferase</keyword>
<gene>
    <name evidence="7" type="primary">KNAG0D03060</name>
    <name evidence="7" type="ordered locus">KNAG_0D03060</name>
</gene>
<dbReference type="HOGENOM" id="CLU_013841_0_0_1"/>
<dbReference type="STRING" id="1071383.J7S5X0"/>
<keyword evidence="5" id="KW-0961">Cell wall biogenesis/degradation</keyword>
<dbReference type="GeneID" id="34525743"/>
<keyword evidence="3" id="KW-0808">Transferase</keyword>
<organism evidence="7 8">
    <name type="scientific">Huiozyma naganishii (strain ATCC MYA-139 / BCRC 22969 / CBS 8797 / KCTC 17520 / NBRC 10181 / NCYC 3082 / Yp74L-3)</name>
    <name type="common">Yeast</name>
    <name type="synonym">Kazachstania naganishii</name>
    <dbReference type="NCBI Taxonomy" id="1071383"/>
    <lineage>
        <taxon>Eukaryota</taxon>
        <taxon>Fungi</taxon>
        <taxon>Dikarya</taxon>
        <taxon>Ascomycota</taxon>
        <taxon>Saccharomycotina</taxon>
        <taxon>Saccharomycetes</taxon>
        <taxon>Saccharomycetales</taxon>
        <taxon>Saccharomycetaceae</taxon>
        <taxon>Huiozyma</taxon>
    </lineage>
</organism>
<dbReference type="KEGG" id="kng:KNAG_0D03060"/>
<feature type="transmembrane region" description="Helical" evidence="6">
    <location>
        <begin position="29"/>
        <end position="47"/>
    </location>
</feature>
<evidence type="ECO:0000313" key="8">
    <source>
        <dbReference type="Proteomes" id="UP000006310"/>
    </source>
</evidence>
<dbReference type="OMA" id="DWKGPED"/>
<protein>
    <submittedName>
        <fullName evidence="7">Uncharacterized protein</fullName>
    </submittedName>
</protein>
<comment type="subcellular location">
    <subcellularLocation>
        <location evidence="1">Membrane</location>
        <topology evidence="1">Single-pass type II membrane protein</topology>
    </subcellularLocation>
</comment>
<evidence type="ECO:0000256" key="2">
    <source>
        <dbReference type="ARBA" id="ARBA00009486"/>
    </source>
</evidence>
<dbReference type="eggNOG" id="ENOG502QTZG">
    <property type="taxonomic scope" value="Eukaryota"/>
</dbReference>
<dbReference type="GO" id="GO:0000030">
    <property type="term" value="F:mannosyltransferase activity"/>
    <property type="evidence" value="ECO:0007669"/>
    <property type="project" value="InterPro"/>
</dbReference>
<evidence type="ECO:0000256" key="5">
    <source>
        <dbReference type="ARBA" id="ARBA00023316"/>
    </source>
</evidence>
<keyword evidence="6" id="KW-0812">Transmembrane</keyword>
<accession>J7S5X0</accession>
<keyword evidence="8" id="KW-1185">Reference proteome</keyword>
<dbReference type="EMBL" id="HE978317">
    <property type="protein sequence ID" value="CCK70054.1"/>
    <property type="molecule type" value="Genomic_DNA"/>
</dbReference>
<dbReference type="AlphaFoldDB" id="J7S5X0"/>
<keyword evidence="6" id="KW-1133">Transmembrane helix</keyword>
<reference evidence="8" key="2">
    <citation type="submission" date="2012-08" db="EMBL/GenBank/DDBJ databases">
        <title>Genome sequence of Kazachstania naganishii.</title>
        <authorList>
            <person name="Gordon J.L."/>
            <person name="Armisen D."/>
            <person name="Proux-Wera E."/>
            <person name="OhEigeartaigh S.S."/>
            <person name="Byrne K.P."/>
            <person name="Wolfe K.H."/>
        </authorList>
    </citation>
    <scope>NUCLEOTIDE SEQUENCE [LARGE SCALE GENOMIC DNA]</scope>
    <source>
        <strain evidence="8">ATCC MYA-139 / BCRC 22969 / CBS 8797 / CCRC 22969 / KCTC 17520 / NBRC 10181 / NCYC 3082</strain>
    </source>
</reference>
<evidence type="ECO:0000256" key="6">
    <source>
        <dbReference type="SAM" id="Phobius"/>
    </source>
</evidence>
<dbReference type="Pfam" id="PF12141">
    <property type="entry name" value="BMT"/>
    <property type="match status" value="2"/>
</dbReference>
<dbReference type="Proteomes" id="UP000006310">
    <property type="component" value="Chromosome 4"/>
</dbReference>
<dbReference type="GO" id="GO:0071555">
    <property type="term" value="P:cell wall organization"/>
    <property type="evidence" value="ECO:0007669"/>
    <property type="project" value="UniProtKB-KW"/>
</dbReference>